<gene>
    <name evidence="2" type="ORF">OVA965_LOCUS15052</name>
    <name evidence="3" type="ORF">TMI583_LOCUS15059</name>
</gene>
<accession>A0A8S2ITY3</accession>
<dbReference type="AlphaFoldDB" id="A0A8S2ITY3"/>
<evidence type="ECO:0000313" key="2">
    <source>
        <dbReference type="EMBL" id="CAF1011264.1"/>
    </source>
</evidence>
<name>A0A8S2ITY3_9BILA</name>
<reference evidence="3" key="1">
    <citation type="submission" date="2021-02" db="EMBL/GenBank/DDBJ databases">
        <authorList>
            <person name="Nowell W R."/>
        </authorList>
    </citation>
    <scope>NUCLEOTIDE SEQUENCE</scope>
</reference>
<evidence type="ECO:0000313" key="4">
    <source>
        <dbReference type="Proteomes" id="UP000682733"/>
    </source>
</evidence>
<evidence type="ECO:0000313" key="3">
    <source>
        <dbReference type="EMBL" id="CAF3780151.1"/>
    </source>
</evidence>
<keyword evidence="1" id="KW-0472">Membrane</keyword>
<feature type="transmembrane region" description="Helical" evidence="1">
    <location>
        <begin position="7"/>
        <end position="28"/>
    </location>
</feature>
<protein>
    <submittedName>
        <fullName evidence="3">Uncharacterized protein</fullName>
    </submittedName>
</protein>
<evidence type="ECO:0000256" key="1">
    <source>
        <dbReference type="SAM" id="Phobius"/>
    </source>
</evidence>
<organism evidence="3 4">
    <name type="scientific">Didymodactylos carnosus</name>
    <dbReference type="NCBI Taxonomy" id="1234261"/>
    <lineage>
        <taxon>Eukaryota</taxon>
        <taxon>Metazoa</taxon>
        <taxon>Spiralia</taxon>
        <taxon>Gnathifera</taxon>
        <taxon>Rotifera</taxon>
        <taxon>Eurotatoria</taxon>
        <taxon>Bdelloidea</taxon>
        <taxon>Philodinida</taxon>
        <taxon>Philodinidae</taxon>
        <taxon>Didymodactylos</taxon>
    </lineage>
</organism>
<dbReference type="Proteomes" id="UP000677228">
    <property type="component" value="Unassembled WGS sequence"/>
</dbReference>
<proteinExistence type="predicted"/>
<dbReference type="EMBL" id="CAJNOK010006680">
    <property type="protein sequence ID" value="CAF1011264.1"/>
    <property type="molecule type" value="Genomic_DNA"/>
</dbReference>
<dbReference type="Proteomes" id="UP000682733">
    <property type="component" value="Unassembled WGS sequence"/>
</dbReference>
<comment type="caution">
    <text evidence="3">The sequence shown here is derived from an EMBL/GenBank/DDBJ whole genome shotgun (WGS) entry which is preliminary data.</text>
</comment>
<keyword evidence="1" id="KW-1133">Transmembrane helix</keyword>
<keyword evidence="1" id="KW-0812">Transmembrane</keyword>
<dbReference type="EMBL" id="CAJOBA010006690">
    <property type="protein sequence ID" value="CAF3780151.1"/>
    <property type="molecule type" value="Genomic_DNA"/>
</dbReference>
<sequence>MLPIHRIILPLGFLLINISIVLSIILAGHKARYKETAKRMLKLNGHDVVKSDIVKKELSILINDILLECYLRPSNNTFAGNNKKKLVADSTLKVHATINYSKAFPTAILTLYNDPDQPHIVYNAIFTLIGFIDITLSKYKIQKQFVTDSDCKDSNLVPPVPDLYGPNSSLENVDEYIIQLWRGWMLTCLELQWTVERYKPSYLLIRSLVRLFAYIRAAYENSFLSFLRSLKTYLPATIGDRLLPFIVDYSSLIFGMNEDDQNSAHDMIEYYVEIYKTTEYPGVTYSALASTDAIILRHALDKTPWSNPFKTIPHIKGDPIRARLGFIEYMNHYLSTPIIPENVLLAMIKSNKLIKAVEKLINRFSRNADILATSMCYSYPQDR</sequence>